<dbReference type="EMBL" id="SMGD01000018">
    <property type="protein sequence ID" value="TCK46490.1"/>
    <property type="molecule type" value="Genomic_DNA"/>
</dbReference>
<evidence type="ECO:0000259" key="1">
    <source>
        <dbReference type="Pfam" id="PF07755"/>
    </source>
</evidence>
<protein>
    <submittedName>
        <fullName evidence="3">Putative NAD-dependent epimerase/dehydratase family protein</fullName>
    </submittedName>
</protein>
<dbReference type="Gene3D" id="3.40.50.720">
    <property type="entry name" value="NAD(P)-binding Rossmann-like Domain"/>
    <property type="match status" value="1"/>
</dbReference>
<comment type="caution">
    <text evidence="3">The sequence shown here is derived from an EMBL/GenBank/DDBJ whole genome shotgun (WGS) entry which is preliminary data.</text>
</comment>
<dbReference type="InterPro" id="IPR011669">
    <property type="entry name" value="DgcN-like"/>
</dbReference>
<proteinExistence type="predicted"/>
<dbReference type="PANTHER" id="PTHR40690">
    <property type="entry name" value="GLL3100 PROTEIN"/>
    <property type="match status" value="1"/>
</dbReference>
<dbReference type="Gene3D" id="3.40.50.300">
    <property type="entry name" value="P-loop containing nucleotide triphosphate hydrolases"/>
    <property type="match status" value="1"/>
</dbReference>
<reference evidence="3 4" key="1">
    <citation type="submission" date="2019-03" db="EMBL/GenBank/DDBJ databases">
        <title>Genomic Encyclopedia of Type Strains, Phase IV (KMG-IV): sequencing the most valuable type-strain genomes for metagenomic binning, comparative biology and taxonomic classification.</title>
        <authorList>
            <person name="Goeker M."/>
        </authorList>
    </citation>
    <scope>NUCLEOTIDE SEQUENCE [LARGE SCALE GENOMIC DNA]</scope>
    <source>
        <strain evidence="3 4">DSM 18577</strain>
    </source>
</reference>
<dbReference type="InterPro" id="IPR027417">
    <property type="entry name" value="P-loop_NTPase"/>
</dbReference>
<dbReference type="PANTHER" id="PTHR40690:SF1">
    <property type="entry name" value="DUF1611 DOMAIN-CONTAINING PROTEIN"/>
    <property type="match status" value="1"/>
</dbReference>
<dbReference type="AlphaFoldDB" id="A0A4R1J7Z3"/>
<dbReference type="RefSeq" id="WP_131914181.1">
    <property type="nucleotide sequence ID" value="NZ_OU594967.1"/>
</dbReference>
<dbReference type="InterPro" id="IPR035086">
    <property type="entry name" value="DgcN-like_C"/>
</dbReference>
<dbReference type="InterPro" id="IPR035402">
    <property type="entry name" value="DgcN-like_N"/>
</dbReference>
<keyword evidence="4" id="KW-1185">Reference proteome</keyword>
<evidence type="ECO:0000313" key="4">
    <source>
        <dbReference type="Proteomes" id="UP000295565"/>
    </source>
</evidence>
<organism evidence="3 4">
    <name type="scientific">Celerinatantimonas diazotrophica</name>
    <dbReference type="NCBI Taxonomy" id="412034"/>
    <lineage>
        <taxon>Bacteria</taxon>
        <taxon>Pseudomonadati</taxon>
        <taxon>Pseudomonadota</taxon>
        <taxon>Gammaproteobacteria</taxon>
        <taxon>Celerinatantimonadaceae</taxon>
        <taxon>Celerinatantimonas</taxon>
    </lineage>
</organism>
<dbReference type="NCBIfam" id="NF041892">
    <property type="entry name" value="DgcN"/>
    <property type="match status" value="1"/>
</dbReference>
<dbReference type="SUPFAM" id="SSF52540">
    <property type="entry name" value="P-loop containing nucleoside triphosphate hydrolases"/>
    <property type="match status" value="1"/>
</dbReference>
<feature type="domain" description="D-glutamate N-acetyltransferase-like C-terminal" evidence="1">
    <location>
        <begin position="131"/>
        <end position="328"/>
    </location>
</feature>
<dbReference type="Pfam" id="PF17396">
    <property type="entry name" value="DUF1611_N"/>
    <property type="match status" value="1"/>
</dbReference>
<name>A0A4R1J7Z3_9GAMM</name>
<sequence length="333" mass="35882">MEIQKPYLLFLGDAPDALAAKVAQGIKQWHPEYCVGQYRMQGCNADCGLEDIDIPTAHAKGAKTMVIGVANRGGFISNAWIKVLQEALEVGMDLAAGLHVRLNDIPELAQTAHKFGRTMFDVRFPTQDFPVAAGTKRPGKRLLPVGTDCSVGKMYTALAITDELAKRNEKVTFRATGQTGILVSGAGVCVDSVISDFISGAVEVLAPANDPDHWDVIEGQGSLFHPSFAGVTTGLIHGAQADALVLCHEPTREHMRGTPDFALPEIDQCMQLNLAMAKLTNPAVKFVGISVNTAKLDEAKAYEYMTQLEKEVGLPVVDPFRQGVSRIVDNLLA</sequence>
<feature type="domain" description="D-glutamate N-acetyltransferase-like N-terminal" evidence="2">
    <location>
        <begin position="40"/>
        <end position="124"/>
    </location>
</feature>
<dbReference type="Proteomes" id="UP000295565">
    <property type="component" value="Unassembled WGS sequence"/>
</dbReference>
<dbReference type="Pfam" id="PF07755">
    <property type="entry name" value="DUF1611"/>
    <property type="match status" value="1"/>
</dbReference>
<gene>
    <name evidence="3" type="ORF">EV690_3438</name>
</gene>
<dbReference type="PIRSF" id="PIRSF026760">
    <property type="entry name" value="UCP026760"/>
    <property type="match status" value="1"/>
</dbReference>
<dbReference type="OrthoDB" id="9778498at2"/>
<accession>A0A4R1J7Z3</accession>
<evidence type="ECO:0000259" key="2">
    <source>
        <dbReference type="Pfam" id="PF17396"/>
    </source>
</evidence>
<evidence type="ECO:0000313" key="3">
    <source>
        <dbReference type="EMBL" id="TCK46490.1"/>
    </source>
</evidence>